<dbReference type="EMBL" id="JPOX01000028">
    <property type="protein sequence ID" value="KFX44527.1"/>
    <property type="molecule type" value="Genomic_DNA"/>
</dbReference>
<evidence type="ECO:0000313" key="1">
    <source>
        <dbReference type="EMBL" id="KFX44527.1"/>
    </source>
</evidence>
<sequence>MPMLSRVALYRTLSLYQQNRPGEPYDLTLDERRELNARQESLYYDIVGSLPLELVLEIARYLDPLEAWVSKRWQAVFSSKEIYSAIQFPFYPSPLPDLGDKTLSAADIMRCKHGLNRTGANYRWPNDLYCSFKDTSTAEQSVSYSSGKVAWLSADQRIACTRNLMTAAVTEFMTETRGVIRLVHLSEHFLFVQASGYCTAWELSTYRSHQIRLPSPHILEINARHDRAIILIGRPSDGLTILSWHFDSDSVRSARIEGKPLFTCWASDDNDTLFVVQAEKDAGSESYKFFRQRFAITDHEITSLDTKVLAVEQKLDLDFTYFLTFTRFNQLICRYGTVISQILPLKSSEPGLVNIFITYSTKTEALEVHTPIHKFDDDQCMQYFKGKMLTVDGTIYYPIVTWSHFKVNQILDETNVFYARMYSEILPMYNPNRPRFVAFGDHQLFGIAHTAGIEVWAFDPRLQFAPDA</sequence>
<gene>
    <name evidence="1" type="ORF">GQ26_0281030</name>
</gene>
<dbReference type="HOGENOM" id="CLU_584185_0_0_1"/>
<evidence type="ECO:0008006" key="2">
    <source>
        <dbReference type="Google" id="ProtNLM"/>
    </source>
</evidence>
<protein>
    <recommendedName>
        <fullName evidence="2">F-box domain-containing protein</fullName>
    </recommendedName>
</protein>
<dbReference type="InterPro" id="IPR036047">
    <property type="entry name" value="F-box-like_dom_sf"/>
</dbReference>
<name>A0A093UW87_TALMA</name>
<dbReference type="SUPFAM" id="SSF81383">
    <property type="entry name" value="F-box domain"/>
    <property type="match status" value="1"/>
</dbReference>
<organism evidence="1">
    <name type="scientific">Talaromyces marneffei PM1</name>
    <dbReference type="NCBI Taxonomy" id="1077442"/>
    <lineage>
        <taxon>Eukaryota</taxon>
        <taxon>Fungi</taxon>
        <taxon>Dikarya</taxon>
        <taxon>Ascomycota</taxon>
        <taxon>Pezizomycotina</taxon>
        <taxon>Eurotiomycetes</taxon>
        <taxon>Eurotiomycetidae</taxon>
        <taxon>Eurotiales</taxon>
        <taxon>Trichocomaceae</taxon>
        <taxon>Talaromyces</taxon>
        <taxon>Talaromyces sect. Talaromyces</taxon>
    </lineage>
</organism>
<dbReference type="AlphaFoldDB" id="A0A093UW87"/>
<reference evidence="1" key="2">
    <citation type="journal article" date="2014" name="PLoS Genet.">
        <title>Signature gene expression reveals novel clues to the molecular mechanisms of dimorphic transition in Penicillium marneffei.</title>
        <authorList>
            <person name="Yang E."/>
            <person name="Wang G."/>
            <person name="Cai J."/>
            <person name="Woo P.C."/>
            <person name="Lau S.K."/>
            <person name="Yuen K.-Y."/>
            <person name="Chow W.-N."/>
            <person name="Lin X."/>
        </authorList>
    </citation>
    <scope>NUCLEOTIDE SEQUENCE</scope>
    <source>
        <strain evidence="1">PM1</strain>
    </source>
</reference>
<accession>A0A093UW87</accession>
<reference key="1">
    <citation type="journal article" date="2014" name="PLoS Genet.">
        <title>Signature Gene Expression Reveals Novel Clues to the Molecular Mechanisms of Dimorphic Transition in Penicillium marneffei.</title>
        <authorList>
            <person name="Yang E."/>
            <person name="Wang G."/>
            <person name="Cai J."/>
            <person name="Woo P.C."/>
            <person name="Lau S.K."/>
            <person name="Yuen K.-Y."/>
            <person name="Chow W.-N."/>
            <person name="Lin X."/>
        </authorList>
    </citation>
    <scope>NUCLEOTIDE SEQUENCE [LARGE SCALE GENOMIC DNA]</scope>
    <source>
        <strain>PM1</strain>
    </source>
</reference>
<comment type="caution">
    <text evidence="1">The sequence shown here is derived from an EMBL/GenBank/DDBJ whole genome shotgun (WGS) entry which is preliminary data.</text>
</comment>
<proteinExistence type="predicted"/>